<dbReference type="GO" id="GO:0004316">
    <property type="term" value="F:3-oxoacyl-[acyl-carrier-protein] reductase (NADPH) activity"/>
    <property type="evidence" value="ECO:0007669"/>
    <property type="project" value="UniProtKB-EC"/>
</dbReference>
<evidence type="ECO:0000256" key="1">
    <source>
        <dbReference type="ARBA" id="ARBA00006484"/>
    </source>
</evidence>
<evidence type="ECO:0000256" key="5">
    <source>
        <dbReference type="SAM" id="SignalP"/>
    </source>
</evidence>
<feature type="chain" id="PRO_5007295975" description="3-oxoacyl-[acyl-carrier-protein] reductase" evidence="5">
    <location>
        <begin position="18"/>
        <end position="280"/>
    </location>
</feature>
<comment type="catalytic activity">
    <reaction evidence="3">
        <text>a (3R)-hydroxyacyl-[ACP] + NADP(+) = a 3-oxoacyl-[ACP] + NADPH + H(+)</text>
        <dbReference type="Rhea" id="RHEA:17397"/>
        <dbReference type="Rhea" id="RHEA-COMP:9916"/>
        <dbReference type="Rhea" id="RHEA-COMP:9945"/>
        <dbReference type="ChEBI" id="CHEBI:15378"/>
        <dbReference type="ChEBI" id="CHEBI:57783"/>
        <dbReference type="ChEBI" id="CHEBI:58349"/>
        <dbReference type="ChEBI" id="CHEBI:78776"/>
        <dbReference type="ChEBI" id="CHEBI:78827"/>
        <dbReference type="EC" id="1.1.1.100"/>
    </reaction>
</comment>
<feature type="signal peptide" evidence="5">
    <location>
        <begin position="1"/>
        <end position="17"/>
    </location>
</feature>
<dbReference type="EC" id="1.1.1.100" evidence="2"/>
<dbReference type="PANTHER" id="PTHR42879:SF2">
    <property type="entry name" value="3-OXOACYL-[ACYL-CARRIER-PROTEIN] REDUCTASE FABG"/>
    <property type="match status" value="1"/>
</dbReference>
<evidence type="ECO:0000313" key="6">
    <source>
        <dbReference type="EMBL" id="KXS12240.1"/>
    </source>
</evidence>
<protein>
    <recommendedName>
        <fullName evidence="2">3-oxoacyl-[acyl-carrier-protein] reductase</fullName>
        <ecNumber evidence="2">1.1.1.100</ecNumber>
    </recommendedName>
</protein>
<dbReference type="PRINTS" id="PR00081">
    <property type="entry name" value="GDHRDH"/>
</dbReference>
<accession>A0A139A5Z7</accession>
<dbReference type="FunFam" id="3.40.50.720:FF:000084">
    <property type="entry name" value="Short-chain dehydrogenase reductase"/>
    <property type="match status" value="1"/>
</dbReference>
<dbReference type="OMA" id="GNMASVH"/>
<keyword evidence="7" id="KW-1185">Reference proteome</keyword>
<dbReference type="Proteomes" id="UP000070544">
    <property type="component" value="Unassembled WGS sequence"/>
</dbReference>
<dbReference type="SUPFAM" id="SSF51735">
    <property type="entry name" value="NAD(P)-binding Rossmann-fold domains"/>
    <property type="match status" value="1"/>
</dbReference>
<dbReference type="NCBIfam" id="NF009093">
    <property type="entry name" value="PRK12429.1"/>
    <property type="match status" value="1"/>
</dbReference>
<evidence type="ECO:0000256" key="3">
    <source>
        <dbReference type="ARBA" id="ARBA00048508"/>
    </source>
</evidence>
<dbReference type="Pfam" id="PF00106">
    <property type="entry name" value="adh_short"/>
    <property type="match status" value="1"/>
</dbReference>
<keyword evidence="5" id="KW-0732">Signal</keyword>
<name>A0A139A5Z7_GONPJ</name>
<dbReference type="InterPro" id="IPR050259">
    <property type="entry name" value="SDR"/>
</dbReference>
<evidence type="ECO:0000256" key="4">
    <source>
        <dbReference type="RuleBase" id="RU000363"/>
    </source>
</evidence>
<organism evidence="6 7">
    <name type="scientific">Gonapodya prolifera (strain JEL478)</name>
    <name type="common">Monoblepharis prolifera</name>
    <dbReference type="NCBI Taxonomy" id="1344416"/>
    <lineage>
        <taxon>Eukaryota</taxon>
        <taxon>Fungi</taxon>
        <taxon>Fungi incertae sedis</taxon>
        <taxon>Chytridiomycota</taxon>
        <taxon>Chytridiomycota incertae sedis</taxon>
        <taxon>Monoblepharidomycetes</taxon>
        <taxon>Monoblepharidales</taxon>
        <taxon>Gonapodyaceae</taxon>
        <taxon>Gonapodya</taxon>
    </lineage>
</organism>
<dbReference type="OrthoDB" id="2157967at2759"/>
<dbReference type="InterPro" id="IPR036291">
    <property type="entry name" value="NAD(P)-bd_dom_sf"/>
</dbReference>
<dbReference type="STRING" id="1344416.A0A139A5Z7"/>
<dbReference type="Gene3D" id="3.40.50.720">
    <property type="entry name" value="NAD(P)-binding Rossmann-like Domain"/>
    <property type="match status" value="1"/>
</dbReference>
<gene>
    <name evidence="6" type="ORF">M427DRAFT_59746</name>
</gene>
<comment type="similarity">
    <text evidence="1 4">Belongs to the short-chain dehydrogenases/reductases (SDR) family.</text>
</comment>
<evidence type="ECO:0000256" key="2">
    <source>
        <dbReference type="ARBA" id="ARBA00012948"/>
    </source>
</evidence>
<reference evidence="6 7" key="1">
    <citation type="journal article" date="2015" name="Genome Biol. Evol.">
        <title>Phylogenomic analyses indicate that early fungi evolved digesting cell walls of algal ancestors of land plants.</title>
        <authorList>
            <person name="Chang Y."/>
            <person name="Wang S."/>
            <person name="Sekimoto S."/>
            <person name="Aerts A.L."/>
            <person name="Choi C."/>
            <person name="Clum A."/>
            <person name="LaButti K.M."/>
            <person name="Lindquist E.A."/>
            <person name="Yee Ngan C."/>
            <person name="Ohm R.A."/>
            <person name="Salamov A.A."/>
            <person name="Grigoriev I.V."/>
            <person name="Spatafora J.W."/>
            <person name="Berbee M.L."/>
        </authorList>
    </citation>
    <scope>NUCLEOTIDE SEQUENCE [LARGE SCALE GENOMIC DNA]</scope>
    <source>
        <strain evidence="6 7">JEL478</strain>
    </source>
</reference>
<sequence>MASRLLPLLGHTALVTGAGSGIGRASALELARRGARVVVADLNPQGGEETVRMVNDIGKESKVANPALFVRADCSVDADLVTLTEAAGKFAKEGGEGQRNYVGVLVNNAGLQSVHPIPSFPPATWNLILSVLLTAPFRLTQLLLPEMYEGGWGRIINVGSIHSMIASEGKAAYISAKHGLVGLTKTTALEAAAQTQNVTCNVICPSYVSTPLVDAQIANQSRLLSLPPERVVSDVMCAPMPQKRLLDTEEVAGVVGFLCGEEARGINGAVLPIDGGWTAR</sequence>
<dbReference type="InterPro" id="IPR002347">
    <property type="entry name" value="SDR_fam"/>
</dbReference>
<dbReference type="PANTHER" id="PTHR42879">
    <property type="entry name" value="3-OXOACYL-(ACYL-CARRIER-PROTEIN) REDUCTASE"/>
    <property type="match status" value="1"/>
</dbReference>
<dbReference type="EMBL" id="KQ965790">
    <property type="protein sequence ID" value="KXS12240.1"/>
    <property type="molecule type" value="Genomic_DNA"/>
</dbReference>
<dbReference type="PRINTS" id="PR00080">
    <property type="entry name" value="SDRFAMILY"/>
</dbReference>
<proteinExistence type="inferred from homology"/>
<dbReference type="AlphaFoldDB" id="A0A139A5Z7"/>
<evidence type="ECO:0000313" key="7">
    <source>
        <dbReference type="Proteomes" id="UP000070544"/>
    </source>
</evidence>